<dbReference type="GO" id="GO:0033194">
    <property type="term" value="P:response to hydroperoxide"/>
    <property type="evidence" value="ECO:0007669"/>
    <property type="project" value="TreeGrafter"/>
</dbReference>
<comment type="caution">
    <text evidence="1">The sequence shown here is derived from an EMBL/GenBank/DDBJ whole genome shotgun (WGS) entry which is preliminary data.</text>
</comment>
<organism evidence="1 2">
    <name type="scientific">Thraustotheca clavata</name>
    <dbReference type="NCBI Taxonomy" id="74557"/>
    <lineage>
        <taxon>Eukaryota</taxon>
        <taxon>Sar</taxon>
        <taxon>Stramenopiles</taxon>
        <taxon>Oomycota</taxon>
        <taxon>Saprolegniomycetes</taxon>
        <taxon>Saprolegniales</taxon>
        <taxon>Achlyaceae</taxon>
        <taxon>Thraustotheca</taxon>
    </lineage>
</organism>
<name>A0A1V9ZVS1_9STRA</name>
<dbReference type="GO" id="GO:0005829">
    <property type="term" value="C:cytosol"/>
    <property type="evidence" value="ECO:0007669"/>
    <property type="project" value="TreeGrafter"/>
</dbReference>
<proteinExistence type="inferred from homology"/>
<protein>
    <submittedName>
        <fullName evidence="1">Uncharacterized protein</fullName>
    </submittedName>
</protein>
<dbReference type="EMBL" id="JNBS01001242">
    <property type="protein sequence ID" value="OQS02122.1"/>
    <property type="molecule type" value="Genomic_DNA"/>
</dbReference>
<dbReference type="STRING" id="74557.A0A1V9ZVS1"/>
<dbReference type="AlphaFoldDB" id="A0A1V9ZVS1"/>
<dbReference type="PANTHER" id="PTHR30283:SF4">
    <property type="entry name" value="PEROXIDE STRESS RESISTANCE PROTEIN YAAA"/>
    <property type="match status" value="1"/>
</dbReference>
<dbReference type="Proteomes" id="UP000243217">
    <property type="component" value="Unassembled WGS sequence"/>
</dbReference>
<dbReference type="PANTHER" id="PTHR30283">
    <property type="entry name" value="PEROXIDE STRESS RESPONSE PROTEIN YAAA"/>
    <property type="match status" value="1"/>
</dbReference>
<dbReference type="HAMAP" id="MF_00652">
    <property type="entry name" value="UPF0246"/>
    <property type="match status" value="1"/>
</dbReference>
<dbReference type="Pfam" id="PF03883">
    <property type="entry name" value="H2O2_YaaD"/>
    <property type="match status" value="1"/>
</dbReference>
<dbReference type="OrthoDB" id="10267106at2759"/>
<reference evidence="1 2" key="1">
    <citation type="journal article" date="2014" name="Genome Biol. Evol.">
        <title>The secreted proteins of Achlya hypogyna and Thraustotheca clavata identify the ancestral oomycete secretome and reveal gene acquisitions by horizontal gene transfer.</title>
        <authorList>
            <person name="Misner I."/>
            <person name="Blouin N."/>
            <person name="Leonard G."/>
            <person name="Richards T.A."/>
            <person name="Lane C.E."/>
        </authorList>
    </citation>
    <scope>NUCLEOTIDE SEQUENCE [LARGE SCALE GENOMIC DNA]</scope>
    <source>
        <strain evidence="1 2">ATCC 34112</strain>
    </source>
</reference>
<dbReference type="InterPro" id="IPR005583">
    <property type="entry name" value="YaaA"/>
</dbReference>
<dbReference type="NCBIfam" id="NF002542">
    <property type="entry name" value="PRK02101.1-3"/>
    <property type="match status" value="1"/>
</dbReference>
<evidence type="ECO:0000313" key="2">
    <source>
        <dbReference type="Proteomes" id="UP000243217"/>
    </source>
</evidence>
<gene>
    <name evidence="1" type="ORF">THRCLA_05482</name>
</gene>
<keyword evidence="2" id="KW-1185">Reference proteome</keyword>
<sequence length="277" mass="31255">MLVLVLSPAKTLEMTTASIAACTSPKFITEASVLIKELRQFSVLKLKKLLGTSDAITKLNYDRYKNFVDDANVHEPSENFKQALLAFNGPAYKGIQAEKFTTEDMTYTQKHLRILCGLYGILRPLDLIQPYRLEMGQKLPNPNGKDLYEFWADTISQELNALFASEESKILLNVASQEYFKSIDLASLDPSIQVIDCVFKDDGKIKSVYAKRARGLMVHYAMTNRASTIEDIQAFDLEGYVYSAKESNATTLIFNRSKQSLKRHNDSLTPSSKKIKK</sequence>
<evidence type="ECO:0000313" key="1">
    <source>
        <dbReference type="EMBL" id="OQS02122.1"/>
    </source>
</evidence>
<accession>A0A1V9ZVS1</accession>